<evidence type="ECO:0000256" key="2">
    <source>
        <dbReference type="SAM" id="MobiDB-lite"/>
    </source>
</evidence>
<dbReference type="EMBL" id="JAAAIN010000916">
    <property type="protein sequence ID" value="KAG0309784.1"/>
    <property type="molecule type" value="Genomic_DNA"/>
</dbReference>
<organism evidence="3 4">
    <name type="scientific">Linnemannia gamsii</name>
    <dbReference type="NCBI Taxonomy" id="64522"/>
    <lineage>
        <taxon>Eukaryota</taxon>
        <taxon>Fungi</taxon>
        <taxon>Fungi incertae sedis</taxon>
        <taxon>Mucoromycota</taxon>
        <taxon>Mortierellomycotina</taxon>
        <taxon>Mortierellomycetes</taxon>
        <taxon>Mortierellales</taxon>
        <taxon>Mortierellaceae</taxon>
        <taxon>Linnemannia</taxon>
    </lineage>
</organism>
<feature type="compositionally biased region" description="Low complexity" evidence="2">
    <location>
        <begin position="404"/>
        <end position="415"/>
    </location>
</feature>
<evidence type="ECO:0000256" key="1">
    <source>
        <dbReference type="SAM" id="Coils"/>
    </source>
</evidence>
<feature type="coiled-coil region" evidence="1">
    <location>
        <begin position="1104"/>
        <end position="1138"/>
    </location>
</feature>
<feature type="compositionally biased region" description="Low complexity" evidence="2">
    <location>
        <begin position="149"/>
        <end position="159"/>
    </location>
</feature>
<proteinExistence type="predicted"/>
<feature type="compositionally biased region" description="Low complexity" evidence="2">
    <location>
        <begin position="31"/>
        <end position="44"/>
    </location>
</feature>
<dbReference type="OrthoDB" id="2421036at2759"/>
<feature type="region of interest" description="Disordered" evidence="2">
    <location>
        <begin position="1144"/>
        <end position="1196"/>
    </location>
</feature>
<feature type="compositionally biased region" description="Polar residues" evidence="2">
    <location>
        <begin position="969"/>
        <end position="981"/>
    </location>
</feature>
<evidence type="ECO:0000313" key="4">
    <source>
        <dbReference type="Proteomes" id="UP000823405"/>
    </source>
</evidence>
<evidence type="ECO:0000313" key="3">
    <source>
        <dbReference type="EMBL" id="KAG0309784.1"/>
    </source>
</evidence>
<dbReference type="PANTHER" id="PTHR23202">
    <property type="entry name" value="WASP INTERACTING PROTEIN-RELATED"/>
    <property type="match status" value="1"/>
</dbReference>
<reference evidence="3" key="1">
    <citation type="journal article" date="2020" name="Fungal Divers.">
        <title>Resolving the Mortierellaceae phylogeny through synthesis of multi-gene phylogenetics and phylogenomics.</title>
        <authorList>
            <person name="Vandepol N."/>
            <person name="Liber J."/>
            <person name="Desiro A."/>
            <person name="Na H."/>
            <person name="Kennedy M."/>
            <person name="Barry K."/>
            <person name="Grigoriev I.V."/>
            <person name="Miller A.N."/>
            <person name="O'Donnell K."/>
            <person name="Stajich J.E."/>
            <person name="Bonito G."/>
        </authorList>
    </citation>
    <scope>NUCLEOTIDE SEQUENCE</scope>
    <source>
        <strain evidence="3">NVP60</strain>
    </source>
</reference>
<feature type="region of interest" description="Disordered" evidence="2">
    <location>
        <begin position="335"/>
        <end position="570"/>
    </location>
</feature>
<accession>A0A9P6R275</accession>
<feature type="compositionally biased region" description="Pro residues" evidence="2">
    <location>
        <begin position="498"/>
        <end position="514"/>
    </location>
</feature>
<keyword evidence="4" id="KW-1185">Reference proteome</keyword>
<feature type="region of interest" description="Disordered" evidence="2">
    <location>
        <begin position="964"/>
        <end position="984"/>
    </location>
</feature>
<feature type="coiled-coil region" evidence="1">
    <location>
        <begin position="598"/>
        <end position="929"/>
    </location>
</feature>
<feature type="non-terminal residue" evidence="3">
    <location>
        <position position="1"/>
    </location>
</feature>
<feature type="compositionally biased region" description="Basic and acidic residues" evidence="2">
    <location>
        <begin position="162"/>
        <end position="175"/>
    </location>
</feature>
<comment type="caution">
    <text evidence="3">The sequence shown here is derived from an EMBL/GenBank/DDBJ whole genome shotgun (WGS) entry which is preliminary data.</text>
</comment>
<name>A0A9P6R275_9FUNG</name>
<feature type="compositionally biased region" description="Low complexity" evidence="2">
    <location>
        <begin position="1"/>
        <end position="22"/>
    </location>
</feature>
<dbReference type="AlphaFoldDB" id="A0A9P6R275"/>
<dbReference type="PANTHER" id="PTHR23202:SF124">
    <property type="entry name" value="C2H2-TYPE DOMAIN-CONTAINING PROTEIN-RELATED"/>
    <property type="match status" value="1"/>
</dbReference>
<feature type="compositionally biased region" description="Basic and acidic residues" evidence="2">
    <location>
        <begin position="118"/>
        <end position="141"/>
    </location>
</feature>
<feature type="region of interest" description="Disordered" evidence="2">
    <location>
        <begin position="1"/>
        <end position="254"/>
    </location>
</feature>
<gene>
    <name evidence="3" type="ORF">BGZ97_012973</name>
</gene>
<feature type="compositionally biased region" description="Low complexity" evidence="2">
    <location>
        <begin position="201"/>
        <end position="220"/>
    </location>
</feature>
<keyword evidence="1" id="KW-0175">Coiled coil</keyword>
<dbReference type="Proteomes" id="UP000823405">
    <property type="component" value="Unassembled WGS sequence"/>
</dbReference>
<sequence length="1196" mass="133584">LSRMDSTATARSDFSSASSRSDASAHHNTHQGQKQLQQQQQQQQEPPRPASRTQRRREPTTTSFTLLGTSAPAASGGEKLDANGLPSLDDYEAMLEQMASPSLGPREGRSATATTTTRRKEREPREPREHREPRPTMDRAARQARRQMEQQQQQQPQQQPSVKEEPLSREKSFKERKLRRRSSLPSKLKTTPNLFARLSRRSSGSNGVKSSSSPTESSPTLRALVMDSGGPPPPPQQQQQKGGIEHGDDFLAANNPSLQAFAHLPALQRKRYSWESENIVPRMDLLTVNKNAPPTETARLPSWHDLVDSDLNPQVSIGPTTTTTPVAAGSLAPVQAATPHKPPTKSHLRLSHSEEPEEDVITLVPIVEEEPEAPEILPVSAPRRKDSNDMQQQQQHQPPPPRSTTPVSRSRPGTPLGNIRPPPGPAPATTSNGSAPIPIPLARKISPTSKKPKSGHIKASPSNSSGTMLQPFALGGHPRPRAGSSSSNGSFTLDGIITPPPPSSPLPSLPPPSAPSSSSSQYGGGGGGPSAEPMMVGLGIAHPPPAPHVSRSRKASAGTKDLIRPPPQLLLQNESRITPMAPPSTPPELGQTAAATAAAVAAASAAELKAQQEKHEQELQLTVKQIQDEKEALLQAMRERHERSHTEMVDQLESYRVQLQTKEDEILKIRRSEQDAMEAFRQDLLLKEDEIQRIQIQQGELESSFRQRLEQEKAEEISKIRAAEQVEAERFRGLIREKEEEIMRIRDEQEEIQMARHSAHDSEKSKLGSDIFKLTAVQAQLETDLREAQEEVKRLAELVEEKDRLSVEEKQAREAVESKIHELEQSNRQFIEDQRQSHEITLAELATQIQDLATEKSRLEETTRQMEQELVAFEARSQQEEAQYRNLQDSVQRLSSKMSRMETQHAEEVEQLQRDHEELMDRISLEHADALAHLSNQHQVELETELEQLRVTSEMDLHRYRHESETRLAETQSQLRGQFTQDRQEMEARERVLRDRIDAQSDRNDQLEEELFQLQRAQDAVVKEKDILARTNRSLERHVSMQHLQQQENVFKMEELERENARLREILADLDIAAALAARQNQGTEEDSPAIKEETMAEMFAEQQRKWTEQVEQMARKVARAEEEARRVAEQNVDLKVALDLATQARSAAADVAEQQQHPKQLPSALSPALAPISRPSTPPPSTSQSNGVMSPPLSA</sequence>
<protein>
    <submittedName>
        <fullName evidence="3">Uncharacterized protein</fullName>
    </submittedName>
</protein>